<dbReference type="Proteomes" id="UP000621799">
    <property type="component" value="Unassembled WGS sequence"/>
</dbReference>
<gene>
    <name evidence="1" type="ORF">IQ235_16575</name>
</gene>
<proteinExistence type="predicted"/>
<organism evidence="1 2">
    <name type="scientific">Zarconia navalis LEGE 11467</name>
    <dbReference type="NCBI Taxonomy" id="1828826"/>
    <lineage>
        <taxon>Bacteria</taxon>
        <taxon>Bacillati</taxon>
        <taxon>Cyanobacteriota</taxon>
        <taxon>Cyanophyceae</taxon>
        <taxon>Oscillatoriophycideae</taxon>
        <taxon>Oscillatoriales</taxon>
        <taxon>Oscillatoriales incertae sedis</taxon>
        <taxon>Zarconia</taxon>
        <taxon>Zarconia navalis</taxon>
    </lineage>
</organism>
<evidence type="ECO:0000313" key="2">
    <source>
        <dbReference type="Proteomes" id="UP000621799"/>
    </source>
</evidence>
<evidence type="ECO:0000313" key="1">
    <source>
        <dbReference type="EMBL" id="MBE9042389.1"/>
    </source>
</evidence>
<protein>
    <submittedName>
        <fullName evidence="1">Uncharacterized protein</fullName>
    </submittedName>
</protein>
<dbReference type="EMBL" id="JADEXN010000347">
    <property type="protein sequence ID" value="MBE9042389.1"/>
    <property type="molecule type" value="Genomic_DNA"/>
</dbReference>
<comment type="caution">
    <text evidence="1">The sequence shown here is derived from an EMBL/GenBank/DDBJ whole genome shotgun (WGS) entry which is preliminary data.</text>
</comment>
<sequence>MKEDRKISELTPQQEAQLDAYKRKWQQVALSTTPIDKQNVKQAIEAIYEKTVSHELEIYFFDSPEKVANLSFLTRVYPQENWSNPKKLNNLIRQVEKDLSKKILLPRTLFENIQNPLLEAITRQLDIELWHHLERRLSFQSPISTVIHQELRGKEKLSPIWKLAKPAQKKRLEGLWRFLSLANLQKPGYLCSRCCIFDYCINELKCSVPEKPWQILTTFVAECGWTFFFYDFCFTCDRPCKLILDEQNKPHSENEAAIQFSDGFHAFAQ</sequence>
<name>A0A928VZB2_9CYAN</name>
<dbReference type="AlphaFoldDB" id="A0A928VZB2"/>
<accession>A0A928VZB2</accession>
<reference evidence="1" key="1">
    <citation type="submission" date="2020-10" db="EMBL/GenBank/DDBJ databases">
        <authorList>
            <person name="Castelo-Branco R."/>
            <person name="Eusebio N."/>
            <person name="Adriana R."/>
            <person name="Vieira A."/>
            <person name="Brugerolle De Fraissinette N."/>
            <person name="Rezende De Castro R."/>
            <person name="Schneider M.P."/>
            <person name="Vasconcelos V."/>
            <person name="Leao P.N."/>
        </authorList>
    </citation>
    <scope>NUCLEOTIDE SEQUENCE</scope>
    <source>
        <strain evidence="1">LEGE 11467</strain>
    </source>
</reference>
<keyword evidence="2" id="KW-1185">Reference proteome</keyword>
<dbReference type="RefSeq" id="WP_264322547.1">
    <property type="nucleotide sequence ID" value="NZ_JADEXN010000347.1"/>
</dbReference>